<dbReference type="AlphaFoldDB" id="A0A4Q0XJ88"/>
<proteinExistence type="predicted"/>
<reference evidence="1 2" key="1">
    <citation type="submission" date="2019-01" db="EMBL/GenBank/DDBJ databases">
        <title>Genome sequence of the Antarctic species Gelidibacter gilvus ACAM 158(T).</title>
        <authorList>
            <person name="Bowman J.P."/>
        </authorList>
    </citation>
    <scope>NUCLEOTIDE SEQUENCE [LARGE SCALE GENOMIC DNA]</scope>
    <source>
        <strain evidence="1 2">IC158</strain>
    </source>
</reference>
<protein>
    <submittedName>
        <fullName evidence="1">Uncharacterized protein</fullName>
    </submittedName>
</protein>
<name>A0A4Q0XJ88_9FLAO</name>
<accession>A0A4Q0XJ88</accession>
<keyword evidence="2" id="KW-1185">Reference proteome</keyword>
<dbReference type="RefSeq" id="WP_129016960.1">
    <property type="nucleotide sequence ID" value="NZ_SDDZ01000004.1"/>
</dbReference>
<dbReference type="Proteomes" id="UP000289792">
    <property type="component" value="Unassembled WGS sequence"/>
</dbReference>
<dbReference type="EMBL" id="SDDZ01000004">
    <property type="protein sequence ID" value="RXJ50065.1"/>
    <property type="molecule type" value="Genomic_DNA"/>
</dbReference>
<dbReference type="OrthoDB" id="1410249at2"/>
<evidence type="ECO:0000313" key="2">
    <source>
        <dbReference type="Proteomes" id="UP000289792"/>
    </source>
</evidence>
<gene>
    <name evidence="1" type="ORF">ESZ48_08730</name>
</gene>
<evidence type="ECO:0000313" key="1">
    <source>
        <dbReference type="EMBL" id="RXJ50065.1"/>
    </source>
</evidence>
<comment type="caution">
    <text evidence="1">The sequence shown here is derived from an EMBL/GenBank/DDBJ whole genome shotgun (WGS) entry which is preliminary data.</text>
</comment>
<organism evidence="1 2">
    <name type="scientific">Gelidibacter gilvus</name>
    <dbReference type="NCBI Taxonomy" id="59602"/>
    <lineage>
        <taxon>Bacteria</taxon>
        <taxon>Pseudomonadati</taxon>
        <taxon>Bacteroidota</taxon>
        <taxon>Flavobacteriia</taxon>
        <taxon>Flavobacteriales</taxon>
        <taxon>Flavobacteriaceae</taxon>
        <taxon>Gelidibacter</taxon>
    </lineage>
</organism>
<sequence length="379" mass="44666">MEKNLNRNIRGVKHYLNFKKDFESESERLFDSLPLFYRIMFLDQPNPWIEQINRFDFLRLAVVSSDFNNFQKTLIGKFLYKKIEVIDKKKILEIKLEDFFQSIILKTTEYSFTIQEFLLMLAYNGGLHMKPDKKDEDKSIYIYENLFEKFPDFTFDLLKSISKILLEIFDEFHSLLVGDNNGHSPNSNFQAMIAKDGKILDGIYFKRAFMQFPVRQKKNKGIRISLFIKLLSSNKSEKNHILWYGHRLDKELSIGIYQSKNKLIFHISDSKTIVLDIKELLDDYFLLEICLYPNGKISVAINENLKKVEDLNKNVSIIDGKIILGTNLNGTLFGEFYEQMIAIQSIDKLNQTRNLRVYGLKKMNIQSKHIPYNIIKRET</sequence>